<keyword evidence="3" id="KW-1185">Reference proteome</keyword>
<reference evidence="2" key="1">
    <citation type="journal article" date="2019" name="bioRxiv">
        <title>The Genome of the Zebra Mussel, Dreissena polymorpha: A Resource for Invasive Species Research.</title>
        <authorList>
            <person name="McCartney M.A."/>
            <person name="Auch B."/>
            <person name="Kono T."/>
            <person name="Mallez S."/>
            <person name="Zhang Y."/>
            <person name="Obille A."/>
            <person name="Becker A."/>
            <person name="Abrahante J.E."/>
            <person name="Garbe J."/>
            <person name="Badalamenti J.P."/>
            <person name="Herman A."/>
            <person name="Mangelson H."/>
            <person name="Liachko I."/>
            <person name="Sullivan S."/>
            <person name="Sone E.D."/>
            <person name="Koren S."/>
            <person name="Silverstein K.A.T."/>
            <person name="Beckman K.B."/>
            <person name="Gohl D.M."/>
        </authorList>
    </citation>
    <scope>NUCLEOTIDE SEQUENCE</scope>
    <source>
        <strain evidence="2">Duluth1</strain>
        <tissue evidence="2">Whole animal</tissue>
    </source>
</reference>
<keyword evidence="1" id="KW-0472">Membrane</keyword>
<feature type="transmembrane region" description="Helical" evidence="1">
    <location>
        <begin position="9"/>
        <end position="30"/>
    </location>
</feature>
<name>A0A9D4JSI1_DREPO</name>
<gene>
    <name evidence="2" type="ORF">DPMN_124425</name>
</gene>
<protein>
    <submittedName>
        <fullName evidence="2">Uncharacterized protein</fullName>
    </submittedName>
</protein>
<keyword evidence="1" id="KW-1133">Transmembrane helix</keyword>
<dbReference type="EMBL" id="JAIWYP010000005">
    <property type="protein sequence ID" value="KAH3822636.1"/>
    <property type="molecule type" value="Genomic_DNA"/>
</dbReference>
<evidence type="ECO:0000313" key="3">
    <source>
        <dbReference type="Proteomes" id="UP000828390"/>
    </source>
</evidence>
<dbReference type="AlphaFoldDB" id="A0A9D4JSI1"/>
<organism evidence="2 3">
    <name type="scientific">Dreissena polymorpha</name>
    <name type="common">Zebra mussel</name>
    <name type="synonym">Mytilus polymorpha</name>
    <dbReference type="NCBI Taxonomy" id="45954"/>
    <lineage>
        <taxon>Eukaryota</taxon>
        <taxon>Metazoa</taxon>
        <taxon>Spiralia</taxon>
        <taxon>Lophotrochozoa</taxon>
        <taxon>Mollusca</taxon>
        <taxon>Bivalvia</taxon>
        <taxon>Autobranchia</taxon>
        <taxon>Heteroconchia</taxon>
        <taxon>Euheterodonta</taxon>
        <taxon>Imparidentia</taxon>
        <taxon>Neoheterodontei</taxon>
        <taxon>Myida</taxon>
        <taxon>Dreissenoidea</taxon>
        <taxon>Dreissenidae</taxon>
        <taxon>Dreissena</taxon>
    </lineage>
</organism>
<proteinExistence type="predicted"/>
<evidence type="ECO:0000313" key="2">
    <source>
        <dbReference type="EMBL" id="KAH3822636.1"/>
    </source>
</evidence>
<accession>A0A9D4JSI1</accession>
<reference evidence="2" key="2">
    <citation type="submission" date="2020-11" db="EMBL/GenBank/DDBJ databases">
        <authorList>
            <person name="McCartney M.A."/>
            <person name="Auch B."/>
            <person name="Kono T."/>
            <person name="Mallez S."/>
            <person name="Becker A."/>
            <person name="Gohl D.M."/>
            <person name="Silverstein K.A.T."/>
            <person name="Koren S."/>
            <person name="Bechman K.B."/>
            <person name="Herman A."/>
            <person name="Abrahante J.E."/>
            <person name="Garbe J."/>
        </authorList>
    </citation>
    <scope>NUCLEOTIDE SEQUENCE</scope>
    <source>
        <strain evidence="2">Duluth1</strain>
        <tissue evidence="2">Whole animal</tissue>
    </source>
</reference>
<dbReference type="Proteomes" id="UP000828390">
    <property type="component" value="Unassembled WGS sequence"/>
</dbReference>
<keyword evidence="1" id="KW-0812">Transmembrane</keyword>
<sequence length="52" mass="5811">MSLYKDTSLFAMISFGLIIVAFLLHMFGFYTSLWATPSEITISRLAKGYSGL</sequence>
<comment type="caution">
    <text evidence="2">The sequence shown here is derived from an EMBL/GenBank/DDBJ whole genome shotgun (WGS) entry which is preliminary data.</text>
</comment>
<evidence type="ECO:0000256" key="1">
    <source>
        <dbReference type="SAM" id="Phobius"/>
    </source>
</evidence>